<proteinExistence type="predicted"/>
<accession>A0A4Q9PIS8</accession>
<dbReference type="Proteomes" id="UP000292082">
    <property type="component" value="Unassembled WGS sequence"/>
</dbReference>
<evidence type="ECO:0000313" key="2">
    <source>
        <dbReference type="Proteomes" id="UP000292082"/>
    </source>
</evidence>
<keyword evidence="2" id="KW-1185">Reference proteome</keyword>
<protein>
    <submittedName>
        <fullName evidence="1">Uncharacterized protein</fullName>
    </submittedName>
</protein>
<evidence type="ECO:0000313" key="1">
    <source>
        <dbReference type="EMBL" id="TBU53965.1"/>
    </source>
</evidence>
<gene>
    <name evidence="1" type="ORF">BD310DRAFT_937041</name>
</gene>
<name>A0A4Q9PIS8_9APHY</name>
<dbReference type="AlphaFoldDB" id="A0A4Q9PIS8"/>
<reference evidence="1 2" key="1">
    <citation type="submission" date="2019-01" db="EMBL/GenBank/DDBJ databases">
        <title>Draft genome sequences of three monokaryotic isolates of the white-rot basidiomycete fungus Dichomitus squalens.</title>
        <authorList>
            <consortium name="DOE Joint Genome Institute"/>
            <person name="Lopez S.C."/>
            <person name="Andreopoulos B."/>
            <person name="Pangilinan J."/>
            <person name="Lipzen A."/>
            <person name="Riley R."/>
            <person name="Ahrendt S."/>
            <person name="Ng V."/>
            <person name="Barry K."/>
            <person name="Daum C."/>
            <person name="Grigoriev I.V."/>
            <person name="Hilden K.S."/>
            <person name="Makela M.R."/>
            <person name="de Vries R.P."/>
        </authorList>
    </citation>
    <scope>NUCLEOTIDE SEQUENCE [LARGE SCALE GENOMIC DNA]</scope>
    <source>
        <strain evidence="1 2">CBS 464.89</strain>
    </source>
</reference>
<dbReference type="EMBL" id="ML145201">
    <property type="protein sequence ID" value="TBU53965.1"/>
    <property type="molecule type" value="Genomic_DNA"/>
</dbReference>
<sequence length="91" mass="9838">MTTPQVRKPSHCALRCSRLRPSSRSKKSYLCSAVAMLSIRARSPHLPAAVERRASCEAPGVQYQMGKVQTATAFISLSPGGSSGVWCRSLM</sequence>
<feature type="non-terminal residue" evidence="1">
    <location>
        <position position="1"/>
    </location>
</feature>
<organism evidence="1 2">
    <name type="scientific">Dichomitus squalens</name>
    <dbReference type="NCBI Taxonomy" id="114155"/>
    <lineage>
        <taxon>Eukaryota</taxon>
        <taxon>Fungi</taxon>
        <taxon>Dikarya</taxon>
        <taxon>Basidiomycota</taxon>
        <taxon>Agaricomycotina</taxon>
        <taxon>Agaricomycetes</taxon>
        <taxon>Polyporales</taxon>
        <taxon>Polyporaceae</taxon>
        <taxon>Dichomitus</taxon>
    </lineage>
</organism>